<dbReference type="SUPFAM" id="SSF54427">
    <property type="entry name" value="NTF2-like"/>
    <property type="match status" value="1"/>
</dbReference>
<evidence type="ECO:0000259" key="1">
    <source>
        <dbReference type="Pfam" id="PF12680"/>
    </source>
</evidence>
<dbReference type="Gene3D" id="3.10.450.50">
    <property type="match status" value="1"/>
</dbReference>
<evidence type="ECO:0000313" key="2">
    <source>
        <dbReference type="EMBL" id="MVN75673.1"/>
    </source>
</evidence>
<reference evidence="2 3" key="1">
    <citation type="submission" date="2019-12" db="EMBL/GenBank/DDBJ databases">
        <title>Hymenobacter sp. HMF4947 Genome sequencing and assembly.</title>
        <authorList>
            <person name="Kang H."/>
            <person name="Cha I."/>
            <person name="Kim H."/>
            <person name="Joh K."/>
        </authorList>
    </citation>
    <scope>NUCLEOTIDE SEQUENCE [LARGE SCALE GENOMIC DNA]</scope>
    <source>
        <strain evidence="2 3">HMF4947</strain>
    </source>
</reference>
<evidence type="ECO:0000313" key="3">
    <source>
        <dbReference type="Proteomes" id="UP000441336"/>
    </source>
</evidence>
<dbReference type="InterPro" id="IPR037401">
    <property type="entry name" value="SnoaL-like"/>
</dbReference>
<dbReference type="RefSeq" id="WP_157562393.1">
    <property type="nucleotide sequence ID" value="NZ_WQKZ01000001.1"/>
</dbReference>
<dbReference type="Proteomes" id="UP000441336">
    <property type="component" value="Unassembled WGS sequence"/>
</dbReference>
<gene>
    <name evidence="2" type="ORF">GO988_04970</name>
</gene>
<dbReference type="AlphaFoldDB" id="A0A7K1TBB6"/>
<protein>
    <recommendedName>
        <fullName evidence="1">SnoaL-like domain-containing protein</fullName>
    </recommendedName>
</protein>
<proteinExistence type="predicted"/>
<dbReference type="EMBL" id="WQKZ01000001">
    <property type="protein sequence ID" value="MVN75673.1"/>
    <property type="molecule type" value="Genomic_DNA"/>
</dbReference>
<sequence length="120" mass="13235">MTTEEITALLTRHISILNNLDKTARTPAIAEVYADDLIFIDPHQETTGSEHFDAFLQGLHQKFPGAVFQLAQPMDIHHQIARINWNFGPPANPTAVTGQDTVVLADGKIQALYVFLNQAG</sequence>
<comment type="caution">
    <text evidence="2">The sequence shown here is derived from an EMBL/GenBank/DDBJ whole genome shotgun (WGS) entry which is preliminary data.</text>
</comment>
<dbReference type="Pfam" id="PF12680">
    <property type="entry name" value="SnoaL_2"/>
    <property type="match status" value="1"/>
</dbReference>
<keyword evidence="3" id="KW-1185">Reference proteome</keyword>
<dbReference type="InterPro" id="IPR032710">
    <property type="entry name" value="NTF2-like_dom_sf"/>
</dbReference>
<name>A0A7K1TBB6_9BACT</name>
<accession>A0A7K1TBB6</accession>
<organism evidence="2 3">
    <name type="scientific">Hymenobacter ginkgonis</name>
    <dbReference type="NCBI Taxonomy" id="2682976"/>
    <lineage>
        <taxon>Bacteria</taxon>
        <taxon>Pseudomonadati</taxon>
        <taxon>Bacteroidota</taxon>
        <taxon>Cytophagia</taxon>
        <taxon>Cytophagales</taxon>
        <taxon>Hymenobacteraceae</taxon>
        <taxon>Hymenobacter</taxon>
    </lineage>
</organism>
<feature type="domain" description="SnoaL-like" evidence="1">
    <location>
        <begin position="25"/>
        <end position="110"/>
    </location>
</feature>